<dbReference type="RefSeq" id="WP_169586760.1">
    <property type="nucleotide sequence ID" value="NZ_JABBGK010000001.1"/>
</dbReference>
<comment type="caution">
    <text evidence="1">The sequence shown here is derived from an EMBL/GenBank/DDBJ whole genome shotgun (WGS) entry which is preliminary data.</text>
</comment>
<evidence type="ECO:0000313" key="1">
    <source>
        <dbReference type="EMBL" id="NML72893.1"/>
    </source>
</evidence>
<proteinExistence type="predicted"/>
<dbReference type="EMBL" id="JABBGK010000001">
    <property type="protein sequence ID" value="NML72893.1"/>
    <property type="molecule type" value="Genomic_DNA"/>
</dbReference>
<name>A0A7Y0AT05_9HYPH</name>
<sequence length="66" mass="7308">MSKLEKLEQAVSALDAEEFASFSAWFEAQQAARFDRRIAEDAKAGHLDGLAGAALGEHRQHRTRPL</sequence>
<keyword evidence="2" id="KW-1185">Reference proteome</keyword>
<dbReference type="AlphaFoldDB" id="A0A7Y0AT05"/>
<dbReference type="Proteomes" id="UP000541470">
    <property type="component" value="Unassembled WGS sequence"/>
</dbReference>
<reference evidence="1 2" key="1">
    <citation type="submission" date="2020-04" db="EMBL/GenBank/DDBJ databases">
        <title>Rhizobium sp. S-51 isolated from soil.</title>
        <authorList>
            <person name="Dahal R.H."/>
        </authorList>
    </citation>
    <scope>NUCLEOTIDE SEQUENCE [LARGE SCALE GENOMIC DNA]</scope>
    <source>
        <strain evidence="1 2">S-51</strain>
    </source>
</reference>
<protein>
    <submittedName>
        <fullName evidence="1">Uncharacterized protein</fullName>
    </submittedName>
</protein>
<accession>A0A7Y0AT05</accession>
<evidence type="ECO:0000313" key="2">
    <source>
        <dbReference type="Proteomes" id="UP000541470"/>
    </source>
</evidence>
<gene>
    <name evidence="1" type="ORF">HHL25_02015</name>
</gene>
<organism evidence="1 2">
    <name type="scientific">Rhizobium terricola</name>
    <dbReference type="NCBI Taxonomy" id="2728849"/>
    <lineage>
        <taxon>Bacteria</taxon>
        <taxon>Pseudomonadati</taxon>
        <taxon>Pseudomonadota</taxon>
        <taxon>Alphaproteobacteria</taxon>
        <taxon>Hyphomicrobiales</taxon>
        <taxon>Rhizobiaceae</taxon>
        <taxon>Rhizobium/Agrobacterium group</taxon>
        <taxon>Rhizobium</taxon>
    </lineage>
</organism>